<dbReference type="Gene3D" id="2.60.40.150">
    <property type="entry name" value="C2 domain"/>
    <property type="match status" value="1"/>
</dbReference>
<keyword evidence="3" id="KW-1185">Reference proteome</keyword>
<dbReference type="EMBL" id="KZ509202">
    <property type="protein sequence ID" value="PKU34347.1"/>
    <property type="molecule type" value="Genomic_DNA"/>
</dbReference>
<feature type="region of interest" description="Disordered" evidence="1">
    <location>
        <begin position="382"/>
        <end position="426"/>
    </location>
</feature>
<dbReference type="InterPro" id="IPR035892">
    <property type="entry name" value="C2_domain_sf"/>
</dbReference>
<organism evidence="2 3">
    <name type="scientific">Limosa lapponica baueri</name>
    <dbReference type="NCBI Taxonomy" id="1758121"/>
    <lineage>
        <taxon>Eukaryota</taxon>
        <taxon>Metazoa</taxon>
        <taxon>Chordata</taxon>
        <taxon>Craniata</taxon>
        <taxon>Vertebrata</taxon>
        <taxon>Euteleostomi</taxon>
        <taxon>Archelosauria</taxon>
        <taxon>Archosauria</taxon>
        <taxon>Dinosauria</taxon>
        <taxon>Saurischia</taxon>
        <taxon>Theropoda</taxon>
        <taxon>Coelurosauria</taxon>
        <taxon>Aves</taxon>
        <taxon>Neognathae</taxon>
        <taxon>Neoaves</taxon>
        <taxon>Charadriiformes</taxon>
        <taxon>Scolopacidae</taxon>
        <taxon>Limosa</taxon>
    </lineage>
</organism>
<name>A0A2I0TKL2_LIMLA</name>
<protein>
    <submittedName>
        <fullName evidence="2">Uncharacterized protein</fullName>
    </submittedName>
</protein>
<evidence type="ECO:0000313" key="3">
    <source>
        <dbReference type="Proteomes" id="UP000233556"/>
    </source>
</evidence>
<reference evidence="3" key="2">
    <citation type="submission" date="2017-12" db="EMBL/GenBank/DDBJ databases">
        <title>Genome sequence of the Bar-tailed Godwit (Limosa lapponica baueri).</title>
        <authorList>
            <person name="Lima N.C.B."/>
            <person name="Parody-Merino A.M."/>
            <person name="Battley P.F."/>
            <person name="Fidler A.E."/>
            <person name="Prosdocimi F."/>
        </authorList>
    </citation>
    <scope>NUCLEOTIDE SEQUENCE [LARGE SCALE GENOMIC DNA]</scope>
</reference>
<evidence type="ECO:0000313" key="2">
    <source>
        <dbReference type="EMBL" id="PKU34347.1"/>
    </source>
</evidence>
<gene>
    <name evidence="2" type="ORF">llap_15349</name>
</gene>
<evidence type="ECO:0000256" key="1">
    <source>
        <dbReference type="SAM" id="MobiDB-lite"/>
    </source>
</evidence>
<reference evidence="3" key="1">
    <citation type="submission" date="2017-11" db="EMBL/GenBank/DDBJ databases">
        <authorList>
            <person name="Lima N.C."/>
            <person name="Parody-Merino A.M."/>
            <person name="Battley P.F."/>
            <person name="Fidler A.E."/>
            <person name="Prosdocimi F."/>
        </authorList>
    </citation>
    <scope>NUCLEOTIDE SEQUENCE [LARGE SCALE GENOMIC DNA]</scope>
</reference>
<accession>A0A2I0TKL2</accession>
<sequence>MLFASHGIIEWFGLEGILKTIQFQPPVLGRDTSHQTRLLQAPSNLALNPSRDGVELPSICLLQAAQPGGLGKAPQGSPSTPECLKTVRMRPGLMRHGMFLWGDESHGSPSLRGQRHTQLPLPLGGPGTDLPLAGGKQYRWERDPGDPGVQLQQSLHQQVRSWSVLPSHHTTRSSPVGRGCSCLSRSHIPVWCGGWRGRKTVVVSPGKGMEAEMQHDISASEDTSHQQLDGGEVGWEESKEGACYPKPNTGASSQEITLLQTSWPEVCKQGRGVKKDISYAERVAKHAKRTMKGPTSHHLESWAERNPMKFNKDECRVLHQHRLIGTFRMVLQKVVEEGQVEVTDTLIDDNNSAIQTSISIEIRYQALDGTVGTWNDKEFLETPSVHSEGDGRYPLETDSLLSGHRQGSDISPGKSNQQSAERSFRSRMEEDEMYYHSEDELLGEGDTLSQGSLNTRAGKGVFSAMKLGKTRPSKDDHRKQVYNRSLLSYHYRAC</sequence>
<dbReference type="OrthoDB" id="10059618at2759"/>
<dbReference type="Proteomes" id="UP000233556">
    <property type="component" value="Unassembled WGS sequence"/>
</dbReference>
<dbReference type="AlphaFoldDB" id="A0A2I0TKL2"/>
<proteinExistence type="predicted"/>